<protein>
    <submittedName>
        <fullName evidence="2">Uncharacterized protein</fullName>
    </submittedName>
</protein>
<dbReference type="RefSeq" id="WP_228054431.1">
    <property type="nucleotide sequence ID" value="NZ_BJHV01000003.1"/>
</dbReference>
<keyword evidence="3" id="KW-1185">Reference proteome</keyword>
<sequence length="268" mass="28410">MGDLFDADDAVGVSHAGTGLMGGGLPAIHQEATVVIKAPVGTTLDSIPSPQPPAGDGELTEAEEATFEACKAGMNNLHNAFWIAGKALETMKTGELHRKSGIPNFADFVWANWEVSESQAQRLMGEWRMGEALAALGWSPRESQVRELVDIAKQSGPKAAVSVYDAVARTGQRVTARALKQVVQRLPRYPVTPLLAMSARSSGRSSRARARGARPREASTPQLGSPRPRTVPAATGQLSLRTSGGSRMGSPMSETQRRASTGRPCSVL</sequence>
<name>A0A4D4KTU3_9ACTN</name>
<organism evidence="2 3">
    <name type="scientific">Streptomyces antimycoticus</name>
    <dbReference type="NCBI Taxonomy" id="68175"/>
    <lineage>
        <taxon>Bacteria</taxon>
        <taxon>Bacillati</taxon>
        <taxon>Actinomycetota</taxon>
        <taxon>Actinomycetes</taxon>
        <taxon>Kitasatosporales</taxon>
        <taxon>Streptomycetaceae</taxon>
        <taxon>Streptomyces</taxon>
        <taxon>Streptomyces violaceusniger group</taxon>
    </lineage>
</organism>
<evidence type="ECO:0000256" key="1">
    <source>
        <dbReference type="SAM" id="MobiDB-lite"/>
    </source>
</evidence>
<comment type="caution">
    <text evidence="2">The sequence shown here is derived from an EMBL/GenBank/DDBJ whole genome shotgun (WGS) entry which is preliminary data.</text>
</comment>
<accession>A0A4D4KTU3</accession>
<dbReference type="EMBL" id="BJHV01000003">
    <property type="protein sequence ID" value="GDY49279.1"/>
    <property type="molecule type" value="Genomic_DNA"/>
</dbReference>
<dbReference type="Proteomes" id="UP000299290">
    <property type="component" value="Unassembled WGS sequence"/>
</dbReference>
<evidence type="ECO:0000313" key="2">
    <source>
        <dbReference type="EMBL" id="GDY49279.1"/>
    </source>
</evidence>
<gene>
    <name evidence="2" type="ORF">SANT12839_101610</name>
</gene>
<feature type="compositionally biased region" description="Low complexity" evidence="1">
    <location>
        <begin position="196"/>
        <end position="205"/>
    </location>
</feature>
<evidence type="ECO:0000313" key="3">
    <source>
        <dbReference type="Proteomes" id="UP000299290"/>
    </source>
</evidence>
<proteinExistence type="predicted"/>
<dbReference type="AlphaFoldDB" id="A0A4D4KTU3"/>
<reference evidence="2 3" key="1">
    <citation type="journal article" date="2020" name="Int. J. Syst. Evol. Microbiol.">
        <title>Reclassification of Streptomyces castelarensis and Streptomyces sporoclivatus as later heterotypic synonyms of Streptomyces antimycoticus.</title>
        <authorList>
            <person name="Komaki H."/>
            <person name="Tamura T."/>
        </authorList>
    </citation>
    <scope>NUCLEOTIDE SEQUENCE [LARGE SCALE GENOMIC DNA]</scope>
    <source>
        <strain evidence="2 3">NBRC 12839</strain>
    </source>
</reference>
<feature type="compositionally biased region" description="Polar residues" evidence="1">
    <location>
        <begin position="236"/>
        <end position="245"/>
    </location>
</feature>
<feature type="region of interest" description="Disordered" evidence="1">
    <location>
        <begin position="194"/>
        <end position="268"/>
    </location>
</feature>